<gene>
    <name evidence="2" type="ORF">FB471_2236</name>
</gene>
<dbReference type="InterPro" id="IPR033458">
    <property type="entry name" value="DUF5134"/>
</dbReference>
<dbReference type="Pfam" id="PF17197">
    <property type="entry name" value="DUF5134"/>
    <property type="match status" value="1"/>
</dbReference>
<keyword evidence="1" id="KW-0812">Transmembrane</keyword>
<keyword evidence="1" id="KW-0472">Membrane</keyword>
<feature type="transmembrane region" description="Helical" evidence="1">
    <location>
        <begin position="61"/>
        <end position="84"/>
    </location>
</feature>
<keyword evidence="1" id="KW-1133">Transmembrane helix</keyword>
<evidence type="ECO:0000313" key="2">
    <source>
        <dbReference type="EMBL" id="TQJ02505.1"/>
    </source>
</evidence>
<protein>
    <submittedName>
        <fullName evidence="2">Uncharacterized protein DUF5134</fullName>
    </submittedName>
</protein>
<keyword evidence="3" id="KW-1185">Reference proteome</keyword>
<name>A0A542DHG2_AMYCI</name>
<dbReference type="AlphaFoldDB" id="A0A542DHG2"/>
<reference evidence="2 3" key="1">
    <citation type="submission" date="2019-06" db="EMBL/GenBank/DDBJ databases">
        <title>Sequencing the genomes of 1000 actinobacteria strains.</title>
        <authorList>
            <person name="Klenk H.-P."/>
        </authorList>
    </citation>
    <scope>NUCLEOTIDE SEQUENCE [LARGE SCALE GENOMIC DNA]</scope>
    <source>
        <strain evidence="2 3">DSM 45679</strain>
    </source>
</reference>
<sequence length="85" mass="8988">MATRHTAQPARRTPARPRGGVLLVGLLVTVVFLGWGLWWLARAIDAAREYVPSTVDGVLGTRALTSAAHAVMSLGMAVMAFAMAV</sequence>
<feature type="transmembrane region" description="Helical" evidence="1">
    <location>
        <begin position="21"/>
        <end position="41"/>
    </location>
</feature>
<accession>A0A542DHG2</accession>
<evidence type="ECO:0000313" key="3">
    <source>
        <dbReference type="Proteomes" id="UP000320876"/>
    </source>
</evidence>
<dbReference type="Proteomes" id="UP000320876">
    <property type="component" value="Unassembled WGS sequence"/>
</dbReference>
<organism evidence="2 3">
    <name type="scientific">Amycolatopsis cihanbeyliensis</name>
    <dbReference type="NCBI Taxonomy" id="1128664"/>
    <lineage>
        <taxon>Bacteria</taxon>
        <taxon>Bacillati</taxon>
        <taxon>Actinomycetota</taxon>
        <taxon>Actinomycetes</taxon>
        <taxon>Pseudonocardiales</taxon>
        <taxon>Pseudonocardiaceae</taxon>
        <taxon>Amycolatopsis</taxon>
    </lineage>
</organism>
<comment type="caution">
    <text evidence="2">The sequence shown here is derived from an EMBL/GenBank/DDBJ whole genome shotgun (WGS) entry which is preliminary data.</text>
</comment>
<dbReference type="RefSeq" id="WP_141997563.1">
    <property type="nucleotide sequence ID" value="NZ_VFML01000001.1"/>
</dbReference>
<evidence type="ECO:0000256" key="1">
    <source>
        <dbReference type="SAM" id="Phobius"/>
    </source>
</evidence>
<dbReference type="EMBL" id="VFML01000001">
    <property type="protein sequence ID" value="TQJ02505.1"/>
    <property type="molecule type" value="Genomic_DNA"/>
</dbReference>
<proteinExistence type="predicted"/>